<name>A0A6B3C8B3_9ACTN</name>
<protein>
    <submittedName>
        <fullName evidence="4">3-hydroxyacyl-CoA dehydrogenase family protein</fullName>
    </submittedName>
</protein>
<proteinExistence type="predicted"/>
<evidence type="ECO:0000256" key="1">
    <source>
        <dbReference type="ARBA" id="ARBA00023002"/>
    </source>
</evidence>
<accession>A0A6B3C8B3</accession>
<dbReference type="EMBL" id="JAAGLU010000342">
    <property type="protein sequence ID" value="NEC92948.1"/>
    <property type="molecule type" value="Genomic_DNA"/>
</dbReference>
<feature type="non-terminal residue" evidence="4">
    <location>
        <position position="186"/>
    </location>
</feature>
<dbReference type="GO" id="GO:0006635">
    <property type="term" value="P:fatty acid beta-oxidation"/>
    <property type="evidence" value="ECO:0007669"/>
    <property type="project" value="UniProtKB-ARBA"/>
</dbReference>
<keyword evidence="1" id="KW-0560">Oxidoreductase</keyword>
<dbReference type="InterPro" id="IPR050136">
    <property type="entry name" value="FA_oxidation_alpha_subunit"/>
</dbReference>
<dbReference type="RefSeq" id="WP_164324908.1">
    <property type="nucleotide sequence ID" value="NZ_JAAGLU010000342.1"/>
</dbReference>
<dbReference type="Pfam" id="PF02737">
    <property type="entry name" value="3HCDH_N"/>
    <property type="match status" value="1"/>
</dbReference>
<dbReference type="GO" id="GO:0004300">
    <property type="term" value="F:enoyl-CoA hydratase activity"/>
    <property type="evidence" value="ECO:0007669"/>
    <property type="project" value="TreeGrafter"/>
</dbReference>
<evidence type="ECO:0000313" key="4">
    <source>
        <dbReference type="EMBL" id="NEC92948.1"/>
    </source>
</evidence>
<sequence>IEAVFEQLSVKQKVFAEVEAVAPAHAILATNTSSLSVSEMASKLQHPERVVGFHFFNPVAILPLLEIVRGEQTDDASLATAFGVARKLKKTAVLVKDAPAFVVNRILTRFMGEIQNVIDEGTPVEVAEKAVEPLGLPMSPLVLLELVGPAIGLHVSETLNRAFPERFTVSPNLAAVVKAGKRGFYV</sequence>
<dbReference type="InterPro" id="IPR006176">
    <property type="entry name" value="3-OHacyl-CoA_DH_NAD-bd"/>
</dbReference>
<dbReference type="Gene3D" id="3.40.50.720">
    <property type="entry name" value="NAD(P)-binding Rossmann-like Domain"/>
    <property type="match status" value="1"/>
</dbReference>
<dbReference type="AlphaFoldDB" id="A0A6B3C8B3"/>
<dbReference type="Gene3D" id="1.10.1040.50">
    <property type="match status" value="1"/>
</dbReference>
<dbReference type="PANTHER" id="PTHR43612:SF3">
    <property type="entry name" value="TRIFUNCTIONAL ENZYME SUBUNIT ALPHA, MITOCHONDRIAL"/>
    <property type="match status" value="1"/>
</dbReference>
<dbReference type="InterPro" id="IPR006108">
    <property type="entry name" value="3HC_DH_C"/>
</dbReference>
<comment type="caution">
    <text evidence="4">The sequence shown here is derived from an EMBL/GenBank/DDBJ whole genome shotgun (WGS) entry which is preliminary data.</text>
</comment>
<dbReference type="PANTHER" id="PTHR43612">
    <property type="entry name" value="TRIFUNCTIONAL ENZYME SUBUNIT ALPHA"/>
    <property type="match status" value="1"/>
</dbReference>
<feature type="non-terminal residue" evidence="4">
    <location>
        <position position="1"/>
    </location>
</feature>
<organism evidence="4">
    <name type="scientific">Streptomyces sp. SID12501</name>
    <dbReference type="NCBI Taxonomy" id="2706042"/>
    <lineage>
        <taxon>Bacteria</taxon>
        <taxon>Bacillati</taxon>
        <taxon>Actinomycetota</taxon>
        <taxon>Actinomycetes</taxon>
        <taxon>Kitasatosporales</taxon>
        <taxon>Streptomycetaceae</taxon>
        <taxon>Streptomyces</taxon>
    </lineage>
</organism>
<dbReference type="SUPFAM" id="SSF51735">
    <property type="entry name" value="NAD(P)-binding Rossmann-fold domains"/>
    <property type="match status" value="1"/>
</dbReference>
<gene>
    <name evidence="4" type="ORF">G3I71_46125</name>
</gene>
<dbReference type="GO" id="GO:0016509">
    <property type="term" value="F:long-chain (3S)-3-hydroxyacyl-CoA dehydrogenase (NAD+) activity"/>
    <property type="evidence" value="ECO:0007669"/>
    <property type="project" value="TreeGrafter"/>
</dbReference>
<feature type="domain" description="3-hydroxyacyl-CoA dehydrogenase NAD binding" evidence="3">
    <location>
        <begin position="1"/>
        <end position="97"/>
    </location>
</feature>
<evidence type="ECO:0000259" key="3">
    <source>
        <dbReference type="Pfam" id="PF02737"/>
    </source>
</evidence>
<dbReference type="Pfam" id="PF00725">
    <property type="entry name" value="3HCDH"/>
    <property type="match status" value="1"/>
</dbReference>
<feature type="domain" description="3-hydroxyacyl-CoA dehydrogenase C-terminal" evidence="2">
    <location>
        <begin position="101"/>
        <end position="182"/>
    </location>
</feature>
<evidence type="ECO:0000259" key="2">
    <source>
        <dbReference type="Pfam" id="PF00725"/>
    </source>
</evidence>
<reference evidence="4" key="1">
    <citation type="submission" date="2020-01" db="EMBL/GenBank/DDBJ databases">
        <title>Insect and environment-associated Actinomycetes.</title>
        <authorList>
            <person name="Currrie C."/>
            <person name="Chevrette M."/>
            <person name="Carlson C."/>
            <person name="Stubbendieck R."/>
            <person name="Wendt-Pienkowski E."/>
        </authorList>
    </citation>
    <scope>NUCLEOTIDE SEQUENCE</scope>
    <source>
        <strain evidence="4">SID12501</strain>
    </source>
</reference>
<dbReference type="InterPro" id="IPR036291">
    <property type="entry name" value="NAD(P)-bd_dom_sf"/>
</dbReference>
<dbReference type="InterPro" id="IPR008927">
    <property type="entry name" value="6-PGluconate_DH-like_C_sf"/>
</dbReference>
<dbReference type="SUPFAM" id="SSF48179">
    <property type="entry name" value="6-phosphogluconate dehydrogenase C-terminal domain-like"/>
    <property type="match status" value="1"/>
</dbReference>
<dbReference type="GO" id="GO:0070403">
    <property type="term" value="F:NAD+ binding"/>
    <property type="evidence" value="ECO:0007669"/>
    <property type="project" value="InterPro"/>
</dbReference>